<gene>
    <name evidence="5" type="ORF">J2S74_003752</name>
</gene>
<dbReference type="PANTHER" id="PTHR13794:SF58">
    <property type="entry name" value="MITOCHONDRIAL ENOLASE SUPERFAMILY MEMBER 1"/>
    <property type="match status" value="1"/>
</dbReference>
<dbReference type="InterPro" id="IPR013342">
    <property type="entry name" value="Mandelate_racemase_C"/>
</dbReference>
<dbReference type="CDD" id="cd03316">
    <property type="entry name" value="MR_like"/>
    <property type="match status" value="1"/>
</dbReference>
<dbReference type="SUPFAM" id="SSF51604">
    <property type="entry name" value="Enolase C-terminal domain-like"/>
    <property type="match status" value="1"/>
</dbReference>
<dbReference type="InterPro" id="IPR029017">
    <property type="entry name" value="Enolase-like_N"/>
</dbReference>
<dbReference type="InterPro" id="IPR036849">
    <property type="entry name" value="Enolase-like_C_sf"/>
</dbReference>
<dbReference type="PANTHER" id="PTHR13794">
    <property type="entry name" value="ENOLASE SUPERFAMILY, MANDELATE RACEMASE"/>
    <property type="match status" value="1"/>
</dbReference>
<reference evidence="5 6" key="1">
    <citation type="submission" date="2023-07" db="EMBL/GenBank/DDBJ databases">
        <title>Genomic Encyclopedia of Type Strains, Phase IV (KMG-IV): sequencing the most valuable type-strain genomes for metagenomic binning, comparative biology and taxonomic classification.</title>
        <authorList>
            <person name="Goeker M."/>
        </authorList>
    </citation>
    <scope>NUCLEOTIDE SEQUENCE [LARGE SCALE GENOMIC DNA]</scope>
    <source>
        <strain evidence="5 6">DSM 9768</strain>
    </source>
</reference>
<dbReference type="SMART" id="SM00922">
    <property type="entry name" value="MR_MLE"/>
    <property type="match status" value="1"/>
</dbReference>
<keyword evidence="2" id="KW-0479">Metal-binding</keyword>
<protein>
    <submittedName>
        <fullName evidence="5">D-galactarolactone cycloisomerase</fullName>
        <ecNumber evidence="5">5.5.1.-</ecNumber>
    </submittedName>
</protein>
<dbReference type="Gene3D" id="3.20.20.120">
    <property type="entry name" value="Enolase-like C-terminal domain"/>
    <property type="match status" value="1"/>
</dbReference>
<comment type="cofactor">
    <cofactor evidence="1">
        <name>Mg(2+)</name>
        <dbReference type="ChEBI" id="CHEBI:18420"/>
    </cofactor>
</comment>
<keyword evidence="3" id="KW-0460">Magnesium</keyword>
<comment type="caution">
    <text evidence="5">The sequence shown here is derived from an EMBL/GenBank/DDBJ whole genome shotgun (WGS) entry which is preliminary data.</text>
</comment>
<dbReference type="EMBL" id="JAUSUG010000016">
    <property type="protein sequence ID" value="MDQ0256332.1"/>
    <property type="molecule type" value="Genomic_DNA"/>
</dbReference>
<dbReference type="Gene3D" id="3.30.390.10">
    <property type="entry name" value="Enolase-like, N-terminal domain"/>
    <property type="match status" value="1"/>
</dbReference>
<dbReference type="Pfam" id="PF13378">
    <property type="entry name" value="MR_MLE_C"/>
    <property type="match status" value="1"/>
</dbReference>
<name>A0ABT9ZZZ3_9BACI</name>
<keyword evidence="6" id="KW-1185">Reference proteome</keyword>
<sequence>MKIERVETFPLLHKISNPYGDANGYKQYRSCYLIRIMTSSGIDGWGECVDWLPTLHLGFNQRIIPYLIGKSALDRLNLVTTIKKWHQRSAAAISMALTEIAAKYANLSVSDLWGGRWRDRIPVYASFQSYTDRDDWIHYSLPLVEKTTVRGFTKIKVKVGGKAFKEDLAHITLLQNRLEEKVQVILDANQSYDMATARKWERYFSSCSNLLWFEEPMPIENLSAYTLLRKTLSVPLAGGENIKGAAKFVPLLRNNTFDIIQPDVLHGDGIEDFRDTLKLARHFNIRVSPHSYDGALSRLYALFAQASLSPWSKMDDENIEPMEWDVMENPFTELLPIKATNGYVDLPNGIGIGVEVNKDLLKKYLWDGSSY</sequence>
<evidence type="ECO:0000259" key="4">
    <source>
        <dbReference type="SMART" id="SM00922"/>
    </source>
</evidence>
<dbReference type="Pfam" id="PF02746">
    <property type="entry name" value="MR_MLE_N"/>
    <property type="match status" value="1"/>
</dbReference>
<keyword evidence="5" id="KW-0413">Isomerase</keyword>
<evidence type="ECO:0000313" key="5">
    <source>
        <dbReference type="EMBL" id="MDQ0256332.1"/>
    </source>
</evidence>
<dbReference type="SFLD" id="SFLDG00179">
    <property type="entry name" value="mandelate_racemase"/>
    <property type="match status" value="1"/>
</dbReference>
<dbReference type="GO" id="GO:0016853">
    <property type="term" value="F:isomerase activity"/>
    <property type="evidence" value="ECO:0007669"/>
    <property type="project" value="UniProtKB-KW"/>
</dbReference>
<evidence type="ECO:0000313" key="6">
    <source>
        <dbReference type="Proteomes" id="UP001230005"/>
    </source>
</evidence>
<evidence type="ECO:0000256" key="3">
    <source>
        <dbReference type="ARBA" id="ARBA00022842"/>
    </source>
</evidence>
<dbReference type="InterPro" id="IPR029065">
    <property type="entry name" value="Enolase_C-like"/>
</dbReference>
<feature type="domain" description="Mandelate racemase/muconate lactonizing enzyme C-terminal" evidence="4">
    <location>
        <begin position="144"/>
        <end position="235"/>
    </location>
</feature>
<dbReference type="Proteomes" id="UP001230005">
    <property type="component" value="Unassembled WGS sequence"/>
</dbReference>
<dbReference type="InterPro" id="IPR013341">
    <property type="entry name" value="Mandelate_racemase_N_dom"/>
</dbReference>
<accession>A0ABT9ZZZ3</accession>
<dbReference type="SUPFAM" id="SSF54826">
    <property type="entry name" value="Enolase N-terminal domain-like"/>
    <property type="match status" value="1"/>
</dbReference>
<dbReference type="EC" id="5.5.1.-" evidence="5"/>
<organism evidence="5 6">
    <name type="scientific">Evansella vedderi</name>
    <dbReference type="NCBI Taxonomy" id="38282"/>
    <lineage>
        <taxon>Bacteria</taxon>
        <taxon>Bacillati</taxon>
        <taxon>Bacillota</taxon>
        <taxon>Bacilli</taxon>
        <taxon>Bacillales</taxon>
        <taxon>Bacillaceae</taxon>
        <taxon>Evansella</taxon>
    </lineage>
</organism>
<dbReference type="SFLD" id="SFLDS00001">
    <property type="entry name" value="Enolase"/>
    <property type="match status" value="1"/>
</dbReference>
<evidence type="ECO:0000256" key="2">
    <source>
        <dbReference type="ARBA" id="ARBA00022723"/>
    </source>
</evidence>
<dbReference type="InterPro" id="IPR046945">
    <property type="entry name" value="RHMD-like"/>
</dbReference>
<evidence type="ECO:0000256" key="1">
    <source>
        <dbReference type="ARBA" id="ARBA00001946"/>
    </source>
</evidence>
<proteinExistence type="predicted"/>
<dbReference type="RefSeq" id="WP_307328302.1">
    <property type="nucleotide sequence ID" value="NZ_JAUSUG010000016.1"/>
</dbReference>